<feature type="coiled-coil region" evidence="1">
    <location>
        <begin position="2"/>
        <end position="29"/>
    </location>
</feature>
<dbReference type="AlphaFoldDB" id="A0A820RCF2"/>
<organism evidence="2 3">
    <name type="scientific">Adineta steineri</name>
    <dbReference type="NCBI Taxonomy" id="433720"/>
    <lineage>
        <taxon>Eukaryota</taxon>
        <taxon>Metazoa</taxon>
        <taxon>Spiralia</taxon>
        <taxon>Gnathifera</taxon>
        <taxon>Rotifera</taxon>
        <taxon>Eurotatoria</taxon>
        <taxon>Bdelloidea</taxon>
        <taxon>Adinetida</taxon>
        <taxon>Adinetidae</taxon>
        <taxon>Adineta</taxon>
    </lineage>
</organism>
<reference evidence="2" key="1">
    <citation type="submission" date="2021-02" db="EMBL/GenBank/DDBJ databases">
        <authorList>
            <person name="Nowell W R."/>
        </authorList>
    </citation>
    <scope>NUCLEOTIDE SEQUENCE</scope>
</reference>
<evidence type="ECO:0000313" key="2">
    <source>
        <dbReference type="EMBL" id="CAF4433468.1"/>
    </source>
</evidence>
<name>A0A820RCF2_9BILA</name>
<proteinExistence type="predicted"/>
<dbReference type="Proteomes" id="UP000663844">
    <property type="component" value="Unassembled WGS sequence"/>
</dbReference>
<feature type="non-terminal residue" evidence="2">
    <location>
        <position position="114"/>
    </location>
</feature>
<dbReference type="EMBL" id="CAJOAZ010030506">
    <property type="protein sequence ID" value="CAF4433468.1"/>
    <property type="molecule type" value="Genomic_DNA"/>
</dbReference>
<sequence length="114" mass="13401">QHHDVAEQIDEFEQSLKTLEETNDSIKSTKEFKDLQPNLKTTRDMMLQANESNIELHRHMTTIIEHLKILQSPLEQLEKTLPVISELDEETNKPKLARLALLNEKIETMKKQRE</sequence>
<comment type="caution">
    <text evidence="2">The sequence shown here is derived from an EMBL/GenBank/DDBJ whole genome shotgun (WGS) entry which is preliminary data.</text>
</comment>
<protein>
    <submittedName>
        <fullName evidence="2">Uncharacterized protein</fullName>
    </submittedName>
</protein>
<gene>
    <name evidence="2" type="ORF">OXD698_LOCUS53374</name>
</gene>
<keyword evidence="1" id="KW-0175">Coiled coil</keyword>
<feature type="non-terminal residue" evidence="2">
    <location>
        <position position="1"/>
    </location>
</feature>
<evidence type="ECO:0000313" key="3">
    <source>
        <dbReference type="Proteomes" id="UP000663844"/>
    </source>
</evidence>
<evidence type="ECO:0000256" key="1">
    <source>
        <dbReference type="SAM" id="Coils"/>
    </source>
</evidence>
<accession>A0A820RCF2</accession>